<dbReference type="PANTHER" id="PTHR48075">
    <property type="entry name" value="3-HYDROXYACYL-COA DEHYDROGENASE FAMILY PROTEIN"/>
    <property type="match status" value="1"/>
</dbReference>
<evidence type="ECO:0000313" key="5">
    <source>
        <dbReference type="EMBL" id="MFD1265409.1"/>
    </source>
</evidence>
<dbReference type="InterPro" id="IPR006108">
    <property type="entry name" value="3HC_DH_C"/>
</dbReference>
<dbReference type="SUPFAM" id="SSF48179">
    <property type="entry name" value="6-phosphogluconate dehydrogenase C-terminal domain-like"/>
    <property type="match status" value="2"/>
</dbReference>
<dbReference type="Pfam" id="PF18321">
    <property type="entry name" value="3HCDH_RFF"/>
    <property type="match status" value="1"/>
</dbReference>
<feature type="domain" description="3-hydroxyacyl-CoA dehydrogenase C-terminal" evidence="2">
    <location>
        <begin position="202"/>
        <end position="299"/>
    </location>
</feature>
<dbReference type="InterPro" id="IPR041040">
    <property type="entry name" value="3HCDH_RFF"/>
</dbReference>
<dbReference type="SUPFAM" id="SSF51735">
    <property type="entry name" value="NAD(P)-binding Rossmann-fold domains"/>
    <property type="match status" value="1"/>
</dbReference>
<dbReference type="NCBIfam" id="NF006124">
    <property type="entry name" value="PRK08268.1"/>
    <property type="match status" value="1"/>
</dbReference>
<comment type="caution">
    <text evidence="5">The sequence shown here is derived from an EMBL/GenBank/DDBJ whole genome shotgun (WGS) entry which is preliminary data.</text>
</comment>
<feature type="domain" description="3-hydroxyacyl-CoA dehydrogenase C-terminal" evidence="2">
    <location>
        <begin position="431"/>
        <end position="515"/>
    </location>
</feature>
<dbReference type="PANTHER" id="PTHR48075:SF5">
    <property type="entry name" value="3-HYDROXYBUTYRYL-COA DEHYDROGENASE"/>
    <property type="match status" value="1"/>
</dbReference>
<organism evidence="5 6">
    <name type="scientific">Thauera mechernichensis</name>
    <dbReference type="NCBI Taxonomy" id="82788"/>
    <lineage>
        <taxon>Bacteria</taxon>
        <taxon>Pseudomonadati</taxon>
        <taxon>Pseudomonadota</taxon>
        <taxon>Betaproteobacteria</taxon>
        <taxon>Rhodocyclales</taxon>
        <taxon>Zoogloeaceae</taxon>
        <taxon>Thauera</taxon>
    </lineage>
</organism>
<dbReference type="Gene3D" id="1.10.1040.50">
    <property type="match status" value="1"/>
</dbReference>
<proteinExistence type="predicted"/>
<dbReference type="InterPro" id="IPR008927">
    <property type="entry name" value="6-PGluconate_DH-like_C_sf"/>
</dbReference>
<keyword evidence="1" id="KW-0560">Oxidoreductase</keyword>
<name>A0ABW3WHW6_9RHOO</name>
<dbReference type="EMBL" id="JBHTMC010000033">
    <property type="protein sequence ID" value="MFD1265409.1"/>
    <property type="molecule type" value="Genomic_DNA"/>
</dbReference>
<dbReference type="RefSeq" id="WP_277834993.1">
    <property type="nucleotide sequence ID" value="NZ_JARQZE010000018.1"/>
</dbReference>
<accession>A0ABW3WHW6</accession>
<protein>
    <submittedName>
        <fullName evidence="5">3-hydroxyacyl-CoA dehydrogenase PaaH</fullName>
    </submittedName>
</protein>
<keyword evidence="6" id="KW-1185">Reference proteome</keyword>
<dbReference type="Gene3D" id="3.40.50.720">
    <property type="entry name" value="NAD(P)-binding Rossmann-like Domain"/>
    <property type="match status" value="1"/>
</dbReference>
<dbReference type="InterPro" id="IPR006176">
    <property type="entry name" value="3-OHacyl-CoA_DH_NAD-bd"/>
</dbReference>
<dbReference type="Proteomes" id="UP001597158">
    <property type="component" value="Unassembled WGS sequence"/>
</dbReference>
<dbReference type="Pfam" id="PF02737">
    <property type="entry name" value="3HCDH_N"/>
    <property type="match status" value="1"/>
</dbReference>
<evidence type="ECO:0000259" key="4">
    <source>
        <dbReference type="Pfam" id="PF18321"/>
    </source>
</evidence>
<dbReference type="NCBIfam" id="TIGR02279">
    <property type="entry name" value="PaaC-3OHAcCoADH"/>
    <property type="match status" value="1"/>
</dbReference>
<dbReference type="PROSITE" id="PS00067">
    <property type="entry name" value="3HCDH"/>
    <property type="match status" value="1"/>
</dbReference>
<reference evidence="6" key="1">
    <citation type="journal article" date="2019" name="Int. J. Syst. Evol. Microbiol.">
        <title>The Global Catalogue of Microorganisms (GCM) 10K type strain sequencing project: providing services to taxonomists for standard genome sequencing and annotation.</title>
        <authorList>
            <consortium name="The Broad Institute Genomics Platform"/>
            <consortium name="The Broad Institute Genome Sequencing Center for Infectious Disease"/>
            <person name="Wu L."/>
            <person name="Ma J."/>
        </authorList>
    </citation>
    <scope>NUCLEOTIDE SEQUENCE [LARGE SCALE GENOMIC DNA]</scope>
    <source>
        <strain evidence="6">CCUG 48884</strain>
    </source>
</reference>
<evidence type="ECO:0000259" key="2">
    <source>
        <dbReference type="Pfam" id="PF00725"/>
    </source>
</evidence>
<feature type="domain" description="3-hydroxyacyl-CoA dehydrogenase NAD binding" evidence="3">
    <location>
        <begin position="22"/>
        <end position="198"/>
    </location>
</feature>
<gene>
    <name evidence="5" type="primary">paaH</name>
    <name evidence="5" type="ORF">ACFQ4M_17695</name>
</gene>
<dbReference type="Pfam" id="PF00725">
    <property type="entry name" value="3HCDH"/>
    <property type="match status" value="2"/>
</dbReference>
<feature type="domain" description="3-hydroxybutyryl-CoA dehydrogenase reduced Rossmann-fold" evidence="4">
    <location>
        <begin position="362"/>
        <end position="430"/>
    </location>
</feature>
<evidence type="ECO:0000256" key="1">
    <source>
        <dbReference type="ARBA" id="ARBA00023002"/>
    </source>
</evidence>
<dbReference type="InterPro" id="IPR011967">
    <property type="entry name" value="3-OHacyl-CoA_DH_PaaH"/>
</dbReference>
<dbReference type="InterPro" id="IPR036291">
    <property type="entry name" value="NAD(P)-bd_dom_sf"/>
</dbReference>
<dbReference type="InterPro" id="IPR006180">
    <property type="entry name" value="3-OHacyl-CoA_DH_CS"/>
</dbReference>
<sequence length="519" mass="54337">MIVDATQTCKPVAHALPTSAIVAVVGTGAMGAGIAQVAAAAGHVVKLLDNRPGAAAKAIEGIRAQFGKLADKAKMSAEAAQAASARLVAVEQLGDLADAALVIEAIVENLEAKQTLYRNLEEIVAADCIFGTNTSSISVTSIGAALQHPERLAGLHFFNPAPLMKLVEIVSGLATERAVADTLFATAAAWGKTPVHARSTPGFIVNRVARPYYAEALRILNEGGGDCATVDAIMRDAGGFRMGPFELMDMIGHDVNFAVTRSVWNAFYNDPRFTPSLIQQELVDAGFYGRKSGRGFYDYRDGAERPGAQVAVAQQAPGDIVLHGHSAVAHALADRLFERKIAHTWGEAADGRIAEVGGAVIFVTDGRTATQRAAESGIDNVVLIDLALDYASAPRLAVGAAINCFAPAVGAAIGLLQAAGFEVCRLGDTPGLAVMRTVAMLANEAADAVHQGVCDAAAADAAMKLGVNYPRGPLEWADRVGLPAICTVLANLARFYGEDRYRVSPLIQQRVLAGKKIHD</sequence>
<evidence type="ECO:0000313" key="6">
    <source>
        <dbReference type="Proteomes" id="UP001597158"/>
    </source>
</evidence>
<evidence type="ECO:0000259" key="3">
    <source>
        <dbReference type="Pfam" id="PF02737"/>
    </source>
</evidence>